<name>A0A0A9HJS4_ARUDO</name>
<sequence length="42" mass="4866">MKNDFVLKLKYAPTASFAYLTIKVEAVEFMIIINLTMRSIKL</sequence>
<reference evidence="2" key="1">
    <citation type="submission" date="2014-09" db="EMBL/GenBank/DDBJ databases">
        <authorList>
            <person name="Magalhaes I.L.F."/>
            <person name="Oliveira U."/>
            <person name="Santos F.R."/>
            <person name="Vidigal T.H.D.A."/>
            <person name="Brescovit A.D."/>
            <person name="Santos A.J."/>
        </authorList>
    </citation>
    <scope>NUCLEOTIDE SEQUENCE</scope>
    <source>
        <tissue evidence="2">Shoot tissue taken approximately 20 cm above the soil surface</tissue>
    </source>
</reference>
<keyword evidence="1" id="KW-0472">Membrane</keyword>
<keyword evidence="1" id="KW-1133">Transmembrane helix</keyword>
<evidence type="ECO:0000313" key="2">
    <source>
        <dbReference type="EMBL" id="JAE37445.1"/>
    </source>
</evidence>
<reference evidence="2" key="2">
    <citation type="journal article" date="2015" name="Data Brief">
        <title>Shoot transcriptome of the giant reed, Arundo donax.</title>
        <authorList>
            <person name="Barrero R.A."/>
            <person name="Guerrero F.D."/>
            <person name="Moolhuijzen P."/>
            <person name="Goolsby J.A."/>
            <person name="Tidwell J."/>
            <person name="Bellgard S.E."/>
            <person name="Bellgard M.I."/>
        </authorList>
    </citation>
    <scope>NUCLEOTIDE SEQUENCE</scope>
    <source>
        <tissue evidence="2">Shoot tissue taken approximately 20 cm above the soil surface</tissue>
    </source>
</reference>
<protein>
    <submittedName>
        <fullName evidence="2">Uncharacterized protein</fullName>
    </submittedName>
</protein>
<dbReference type="EMBL" id="GBRH01160451">
    <property type="protein sequence ID" value="JAE37445.1"/>
    <property type="molecule type" value="Transcribed_RNA"/>
</dbReference>
<proteinExistence type="predicted"/>
<organism evidence="2">
    <name type="scientific">Arundo donax</name>
    <name type="common">Giant reed</name>
    <name type="synonym">Donax arundinaceus</name>
    <dbReference type="NCBI Taxonomy" id="35708"/>
    <lineage>
        <taxon>Eukaryota</taxon>
        <taxon>Viridiplantae</taxon>
        <taxon>Streptophyta</taxon>
        <taxon>Embryophyta</taxon>
        <taxon>Tracheophyta</taxon>
        <taxon>Spermatophyta</taxon>
        <taxon>Magnoliopsida</taxon>
        <taxon>Liliopsida</taxon>
        <taxon>Poales</taxon>
        <taxon>Poaceae</taxon>
        <taxon>PACMAD clade</taxon>
        <taxon>Arundinoideae</taxon>
        <taxon>Arundineae</taxon>
        <taxon>Arundo</taxon>
    </lineage>
</organism>
<dbReference type="AlphaFoldDB" id="A0A0A9HJS4"/>
<keyword evidence="1" id="KW-0812">Transmembrane</keyword>
<feature type="transmembrane region" description="Helical" evidence="1">
    <location>
        <begin position="17"/>
        <end position="37"/>
    </location>
</feature>
<accession>A0A0A9HJS4</accession>
<evidence type="ECO:0000256" key="1">
    <source>
        <dbReference type="SAM" id="Phobius"/>
    </source>
</evidence>